<evidence type="ECO:0000313" key="3">
    <source>
        <dbReference type="Proteomes" id="UP000461506"/>
    </source>
</evidence>
<dbReference type="AlphaFoldDB" id="A0A844DR33"/>
<dbReference type="EMBL" id="WKQN01000011">
    <property type="protein sequence ID" value="MSC63836.1"/>
    <property type="molecule type" value="Genomic_DNA"/>
</dbReference>
<organism evidence="2 3">
    <name type="scientific">Faecalibacterium prausnitzii</name>
    <dbReference type="NCBI Taxonomy" id="853"/>
    <lineage>
        <taxon>Bacteria</taxon>
        <taxon>Bacillati</taxon>
        <taxon>Bacillota</taxon>
        <taxon>Clostridia</taxon>
        <taxon>Eubacteriales</taxon>
        <taxon>Oscillospiraceae</taxon>
        <taxon>Faecalibacterium</taxon>
    </lineage>
</organism>
<gene>
    <name evidence="2" type="ORF">GKD95_10950</name>
</gene>
<dbReference type="Proteomes" id="UP000461506">
    <property type="component" value="Unassembled WGS sequence"/>
</dbReference>
<accession>A0A844DR33</accession>
<comment type="caution">
    <text evidence="2">The sequence shown here is derived from an EMBL/GenBank/DDBJ whole genome shotgun (WGS) entry which is preliminary data.</text>
</comment>
<name>A0A844DR33_9FIRM</name>
<sequence>MHRVGRAAGHSHASETGHSIARPTACGSRVPPQRTLALGTPRCPVGR</sequence>
<proteinExistence type="predicted"/>
<feature type="region of interest" description="Disordered" evidence="1">
    <location>
        <begin position="1"/>
        <end position="47"/>
    </location>
</feature>
<evidence type="ECO:0000313" key="2">
    <source>
        <dbReference type="EMBL" id="MSC63836.1"/>
    </source>
</evidence>
<evidence type="ECO:0000256" key="1">
    <source>
        <dbReference type="SAM" id="MobiDB-lite"/>
    </source>
</evidence>
<reference evidence="2 3" key="1">
    <citation type="journal article" date="2019" name="Nat. Med.">
        <title>A library of human gut bacterial isolates paired with longitudinal multiomics data enables mechanistic microbiome research.</title>
        <authorList>
            <person name="Poyet M."/>
            <person name="Groussin M."/>
            <person name="Gibbons S.M."/>
            <person name="Avila-Pacheco J."/>
            <person name="Jiang X."/>
            <person name="Kearney S.M."/>
            <person name="Perrotta A.R."/>
            <person name="Berdy B."/>
            <person name="Zhao S."/>
            <person name="Lieberman T.D."/>
            <person name="Swanson P.K."/>
            <person name="Smith M."/>
            <person name="Roesemann S."/>
            <person name="Alexander J.E."/>
            <person name="Rich S.A."/>
            <person name="Livny J."/>
            <person name="Vlamakis H."/>
            <person name="Clish C."/>
            <person name="Bullock K."/>
            <person name="Deik A."/>
            <person name="Scott J."/>
            <person name="Pierce K.A."/>
            <person name="Xavier R.J."/>
            <person name="Alm E.J."/>
        </authorList>
    </citation>
    <scope>NUCLEOTIDE SEQUENCE [LARGE SCALE GENOMIC DNA]</scope>
    <source>
        <strain evidence="2 3">BIOML-A1</strain>
    </source>
</reference>
<protein>
    <submittedName>
        <fullName evidence="2">Uncharacterized protein</fullName>
    </submittedName>
</protein>